<reference evidence="5" key="1">
    <citation type="submission" date="2018-10" db="EMBL/GenBank/DDBJ databases">
        <title>Transcriptome assembly of Aceria tosichella (Wheat curl mite) Type 2.</title>
        <authorList>
            <person name="Scully E.D."/>
            <person name="Geib S.M."/>
            <person name="Palmer N.A."/>
            <person name="Gupta A.K."/>
            <person name="Sarath G."/>
            <person name="Tatineni S."/>
        </authorList>
    </citation>
    <scope>NUCLEOTIDE SEQUENCE</scope>
    <source>
        <strain evidence="5">LincolnNE</strain>
    </source>
</reference>
<evidence type="ECO:0000313" key="5">
    <source>
        <dbReference type="EMBL" id="MDE46969.1"/>
    </source>
</evidence>
<dbReference type="InterPro" id="IPR001950">
    <property type="entry name" value="SUI1"/>
</dbReference>
<dbReference type="Gene3D" id="3.30.780.10">
    <property type="entry name" value="SUI1-like domain"/>
    <property type="match status" value="1"/>
</dbReference>
<dbReference type="InterPro" id="IPR048517">
    <property type="entry name" value="DENR_N"/>
</dbReference>
<dbReference type="GO" id="GO:0003729">
    <property type="term" value="F:mRNA binding"/>
    <property type="evidence" value="ECO:0007669"/>
    <property type="project" value="TreeGrafter"/>
</dbReference>
<gene>
    <name evidence="5" type="primary">denr</name>
    <name evidence="5" type="ORF">g.7424</name>
</gene>
<dbReference type="GO" id="GO:0003743">
    <property type="term" value="F:translation initiation factor activity"/>
    <property type="evidence" value="ECO:0007669"/>
    <property type="project" value="InterPro"/>
</dbReference>
<evidence type="ECO:0000256" key="2">
    <source>
        <dbReference type="ARBA" id="ARBA00071856"/>
    </source>
</evidence>
<sequence length="150" mass="16696">MTASIESGLENLAISVQYCDHCTLPTEYCEFTDCARRGDQDDDQHKRQTRGGKAQGPKAKKQAEKKLEVFRSNRGKKKYVTVIVGMATFNVDLKDASKLFSKKFACSSSVTGPDEIVVQGDVKDDIIEFIPEKFSEIDPDLIVDGGDQKR</sequence>
<proteinExistence type="inferred from homology"/>
<dbReference type="InterPro" id="IPR046447">
    <property type="entry name" value="DENR_C"/>
</dbReference>
<evidence type="ECO:0000256" key="1">
    <source>
        <dbReference type="ARBA" id="ARBA00007514"/>
    </source>
</evidence>
<dbReference type="SUPFAM" id="SSF55159">
    <property type="entry name" value="eIF1-like"/>
    <property type="match status" value="1"/>
</dbReference>
<dbReference type="AlphaFoldDB" id="A0A6G1S9C3"/>
<feature type="region of interest" description="Disordered" evidence="3">
    <location>
        <begin position="38"/>
        <end position="65"/>
    </location>
</feature>
<dbReference type="GO" id="GO:0001731">
    <property type="term" value="P:formation of translation preinitiation complex"/>
    <property type="evidence" value="ECO:0007669"/>
    <property type="project" value="TreeGrafter"/>
</dbReference>
<accession>A0A6G1S9C3</accession>
<dbReference type="Pfam" id="PF01253">
    <property type="entry name" value="SUI1"/>
    <property type="match status" value="1"/>
</dbReference>
<feature type="domain" description="SUI1" evidence="4">
    <location>
        <begin position="67"/>
        <end position="134"/>
    </location>
</feature>
<evidence type="ECO:0000256" key="3">
    <source>
        <dbReference type="SAM" id="MobiDB-lite"/>
    </source>
</evidence>
<dbReference type="Pfam" id="PF21023">
    <property type="entry name" value="DENR_N"/>
    <property type="match status" value="1"/>
</dbReference>
<dbReference type="PROSITE" id="PS50296">
    <property type="entry name" value="SUI1"/>
    <property type="match status" value="1"/>
</dbReference>
<dbReference type="FunFam" id="3.30.780.10:FF:000004">
    <property type="entry name" value="density-regulated protein-like"/>
    <property type="match status" value="1"/>
</dbReference>
<organism evidence="5">
    <name type="scientific">Aceria tosichella</name>
    <name type="common">wheat curl mite</name>
    <dbReference type="NCBI Taxonomy" id="561515"/>
    <lineage>
        <taxon>Eukaryota</taxon>
        <taxon>Metazoa</taxon>
        <taxon>Ecdysozoa</taxon>
        <taxon>Arthropoda</taxon>
        <taxon>Chelicerata</taxon>
        <taxon>Arachnida</taxon>
        <taxon>Acari</taxon>
        <taxon>Acariformes</taxon>
        <taxon>Trombidiformes</taxon>
        <taxon>Prostigmata</taxon>
        <taxon>Eupodina</taxon>
        <taxon>Eriophyoidea</taxon>
        <taxon>Eriophyidae</taxon>
        <taxon>Eriophyinae</taxon>
        <taxon>Aceriini</taxon>
        <taxon>Aceria</taxon>
    </lineage>
</organism>
<evidence type="ECO:0000259" key="4">
    <source>
        <dbReference type="PROSITE" id="PS50296"/>
    </source>
</evidence>
<name>A0A6G1S9C3_9ACAR</name>
<dbReference type="InterPro" id="IPR036877">
    <property type="entry name" value="SUI1_dom_sf"/>
</dbReference>
<dbReference type="EMBL" id="GGYP01002198">
    <property type="protein sequence ID" value="MDE46969.1"/>
    <property type="molecule type" value="Transcribed_RNA"/>
</dbReference>
<dbReference type="CDD" id="cd11607">
    <property type="entry name" value="DENR_C"/>
    <property type="match status" value="1"/>
</dbReference>
<protein>
    <recommendedName>
        <fullName evidence="2">Density-regulated protein homolog</fullName>
    </recommendedName>
</protein>
<dbReference type="InterPro" id="IPR050318">
    <property type="entry name" value="DENR/SUI1_TIF"/>
</dbReference>
<dbReference type="PANTHER" id="PTHR12789:SF0">
    <property type="entry name" value="DENSITY-REGULATED PROTEIN"/>
    <property type="match status" value="1"/>
</dbReference>
<dbReference type="GO" id="GO:0002188">
    <property type="term" value="P:translation reinitiation"/>
    <property type="evidence" value="ECO:0007669"/>
    <property type="project" value="TreeGrafter"/>
</dbReference>
<dbReference type="PANTHER" id="PTHR12789">
    <property type="entry name" value="DENSITY-REGULATED PROTEIN HOMOLOG"/>
    <property type="match status" value="1"/>
</dbReference>
<comment type="similarity">
    <text evidence="1">Belongs to the DENR family.</text>
</comment>